<dbReference type="PANTHER" id="PTHR34979:SF1">
    <property type="entry name" value="INNER MEMBRANE PROTEIN YGAZ"/>
    <property type="match status" value="1"/>
</dbReference>
<keyword evidence="7 8" id="KW-0472">Membrane</keyword>
<feature type="transmembrane region" description="Helical" evidence="8">
    <location>
        <begin position="126"/>
        <end position="147"/>
    </location>
</feature>
<reference evidence="9" key="1">
    <citation type="submission" date="2022-08" db="EMBL/GenBank/DDBJ databases">
        <title>Genome Sequence of the sulphate-reducing bacterium, Pseudodesulfovibrio portus JCM14722.</title>
        <authorList>
            <person name="Kondo R."/>
            <person name="Kataoka T."/>
        </authorList>
    </citation>
    <scope>NUCLEOTIDE SEQUENCE</scope>
    <source>
        <strain evidence="9">JCM 14722</strain>
    </source>
</reference>
<accession>A0ABM8AN23</accession>
<sequence length="226" mass="24358">MSLESARFGAIQALPVALSVFAYGMVYGLLTREADLTFLEAILSSGIIFAGSSQFVALDMWTHPLQITALILTAFIVNLRHVLMSASLTPWLTPLPRRYRYTLLFLLVDESWALTYGAVHKGKADMGFLLGAGIMMWCAWMGATITGRMVGAIIPHPEAFGLDFAFTAVFLALLAGLWKGKSDIPAWTVAAVTALCVYHFVPGKWYIVAGGLAGSLTGLWGAHADG</sequence>
<keyword evidence="5 8" id="KW-0812">Transmembrane</keyword>
<evidence type="ECO:0000256" key="7">
    <source>
        <dbReference type="ARBA" id="ARBA00023136"/>
    </source>
</evidence>
<feature type="transmembrane region" description="Helical" evidence="8">
    <location>
        <begin position="6"/>
        <end position="30"/>
    </location>
</feature>
<feature type="transmembrane region" description="Helical" evidence="8">
    <location>
        <begin position="159"/>
        <end position="178"/>
    </location>
</feature>
<evidence type="ECO:0000256" key="2">
    <source>
        <dbReference type="ARBA" id="ARBA00010735"/>
    </source>
</evidence>
<name>A0ABM8AN23_9BACT</name>
<evidence type="ECO:0000256" key="5">
    <source>
        <dbReference type="ARBA" id="ARBA00022692"/>
    </source>
</evidence>
<evidence type="ECO:0000313" key="10">
    <source>
        <dbReference type="Proteomes" id="UP001061361"/>
    </source>
</evidence>
<comment type="subcellular location">
    <subcellularLocation>
        <location evidence="1">Cell membrane</location>
        <topology evidence="1">Multi-pass membrane protein</topology>
    </subcellularLocation>
</comment>
<evidence type="ECO:0000256" key="3">
    <source>
        <dbReference type="ARBA" id="ARBA00022448"/>
    </source>
</evidence>
<dbReference type="PANTHER" id="PTHR34979">
    <property type="entry name" value="INNER MEMBRANE PROTEIN YGAZ"/>
    <property type="match status" value="1"/>
</dbReference>
<dbReference type="Pfam" id="PF03591">
    <property type="entry name" value="AzlC"/>
    <property type="match status" value="1"/>
</dbReference>
<keyword evidence="10" id="KW-1185">Reference proteome</keyword>
<dbReference type="RefSeq" id="WP_264982746.1">
    <property type="nucleotide sequence ID" value="NZ_AP026708.1"/>
</dbReference>
<keyword evidence="6 8" id="KW-1133">Transmembrane helix</keyword>
<keyword evidence="3" id="KW-0813">Transport</keyword>
<dbReference type="Proteomes" id="UP001061361">
    <property type="component" value="Chromosome"/>
</dbReference>
<dbReference type="EMBL" id="AP026708">
    <property type="protein sequence ID" value="BDQ32679.1"/>
    <property type="molecule type" value="Genomic_DNA"/>
</dbReference>
<evidence type="ECO:0000256" key="8">
    <source>
        <dbReference type="SAM" id="Phobius"/>
    </source>
</evidence>
<gene>
    <name evidence="9" type="ORF">JCM14722_02210</name>
</gene>
<feature type="transmembrane region" description="Helical" evidence="8">
    <location>
        <begin position="63"/>
        <end position="80"/>
    </location>
</feature>
<organism evidence="9 10">
    <name type="scientific">Pseudodesulfovibrio portus</name>
    <dbReference type="NCBI Taxonomy" id="231439"/>
    <lineage>
        <taxon>Bacteria</taxon>
        <taxon>Pseudomonadati</taxon>
        <taxon>Thermodesulfobacteriota</taxon>
        <taxon>Desulfovibrionia</taxon>
        <taxon>Desulfovibrionales</taxon>
        <taxon>Desulfovibrionaceae</taxon>
    </lineage>
</organism>
<evidence type="ECO:0000256" key="4">
    <source>
        <dbReference type="ARBA" id="ARBA00022475"/>
    </source>
</evidence>
<protein>
    <submittedName>
        <fullName evidence="9">Branched-chain amino acid ABC transporter permease</fullName>
    </submittedName>
</protein>
<feature type="transmembrane region" description="Helical" evidence="8">
    <location>
        <begin position="184"/>
        <end position="201"/>
    </location>
</feature>
<dbReference type="InterPro" id="IPR011606">
    <property type="entry name" value="Brnchd-chn_aa_trnsp_permease"/>
</dbReference>
<evidence type="ECO:0000256" key="1">
    <source>
        <dbReference type="ARBA" id="ARBA00004651"/>
    </source>
</evidence>
<evidence type="ECO:0000256" key="6">
    <source>
        <dbReference type="ARBA" id="ARBA00022989"/>
    </source>
</evidence>
<proteinExistence type="inferred from homology"/>
<keyword evidence="4" id="KW-1003">Cell membrane</keyword>
<evidence type="ECO:0000313" key="9">
    <source>
        <dbReference type="EMBL" id="BDQ32679.1"/>
    </source>
</evidence>
<comment type="similarity">
    <text evidence="2">Belongs to the AzlC family.</text>
</comment>
<feature type="transmembrane region" description="Helical" evidence="8">
    <location>
        <begin position="37"/>
        <end position="57"/>
    </location>
</feature>